<organism evidence="2 3">
    <name type="scientific">Actinokineospora alba</name>
    <dbReference type="NCBI Taxonomy" id="504798"/>
    <lineage>
        <taxon>Bacteria</taxon>
        <taxon>Bacillati</taxon>
        <taxon>Actinomycetota</taxon>
        <taxon>Actinomycetes</taxon>
        <taxon>Pseudonocardiales</taxon>
        <taxon>Pseudonocardiaceae</taxon>
        <taxon>Actinokineospora</taxon>
    </lineage>
</organism>
<dbReference type="OrthoDB" id="4330022at2"/>
<gene>
    <name evidence="2" type="ORF">SAMN05192558_111172</name>
</gene>
<reference evidence="3" key="1">
    <citation type="submission" date="2016-10" db="EMBL/GenBank/DDBJ databases">
        <authorList>
            <person name="Varghese N."/>
            <person name="Submissions S."/>
        </authorList>
    </citation>
    <scope>NUCLEOTIDE SEQUENCE [LARGE SCALE GENOMIC DNA]</scope>
    <source>
        <strain evidence="3">IBRC-M 10655</strain>
    </source>
</reference>
<dbReference type="STRING" id="504798.SAMN05421871_101409"/>
<sequence>MIIYRKSSFCSTGACVEVAVLDNGDVSLRDSKDESLPPHVFTPDEWIAFTQGVKHGEFDYPAVTNGPTAMPRLVDSPR</sequence>
<accession>A0A1H0UGC1</accession>
<name>A0A1H0UGC1_9PSEU</name>
<dbReference type="AlphaFoldDB" id="A0A1H0UGC1"/>
<dbReference type="Pfam" id="PF04149">
    <property type="entry name" value="DUF397"/>
    <property type="match status" value="1"/>
</dbReference>
<proteinExistence type="predicted"/>
<dbReference type="EMBL" id="FNJB01000011">
    <property type="protein sequence ID" value="SDP65219.1"/>
    <property type="molecule type" value="Genomic_DNA"/>
</dbReference>
<dbReference type="Proteomes" id="UP000199651">
    <property type="component" value="Unassembled WGS sequence"/>
</dbReference>
<dbReference type="InterPro" id="IPR007278">
    <property type="entry name" value="DUF397"/>
</dbReference>
<evidence type="ECO:0000313" key="3">
    <source>
        <dbReference type="Proteomes" id="UP000199651"/>
    </source>
</evidence>
<dbReference type="RefSeq" id="WP_091381793.1">
    <property type="nucleotide sequence ID" value="NZ_FNDV01000001.1"/>
</dbReference>
<evidence type="ECO:0000313" key="2">
    <source>
        <dbReference type="EMBL" id="SDP65219.1"/>
    </source>
</evidence>
<feature type="domain" description="DUF397" evidence="1">
    <location>
        <begin position="5"/>
        <end position="54"/>
    </location>
</feature>
<evidence type="ECO:0000259" key="1">
    <source>
        <dbReference type="Pfam" id="PF04149"/>
    </source>
</evidence>
<protein>
    <recommendedName>
        <fullName evidence="1">DUF397 domain-containing protein</fullName>
    </recommendedName>
</protein>
<keyword evidence="3" id="KW-1185">Reference proteome</keyword>